<gene>
    <name evidence="1" type="ORF">B5E41_30415</name>
</gene>
<proteinExistence type="predicted"/>
<evidence type="ECO:0008006" key="3">
    <source>
        <dbReference type="Google" id="ProtNLM"/>
    </source>
</evidence>
<dbReference type="EMBL" id="MXPU01000043">
    <property type="protein sequence ID" value="OWO89530.1"/>
    <property type="molecule type" value="Genomic_DNA"/>
</dbReference>
<accession>A0A246DKH9</accession>
<dbReference type="AlphaFoldDB" id="A0A246DKH9"/>
<dbReference type="RefSeq" id="WP_088397278.1">
    <property type="nucleotide sequence ID" value="NZ_MXPU01000043.1"/>
</dbReference>
<reference evidence="1 2" key="1">
    <citation type="submission" date="2017-03" db="EMBL/GenBank/DDBJ databases">
        <title>Genome of strain Rhizobium sp. CNPSo 668.</title>
        <authorList>
            <person name="Ribeiro R."/>
        </authorList>
    </citation>
    <scope>NUCLEOTIDE SEQUENCE [LARGE SCALE GENOMIC DNA]</scope>
    <source>
        <strain evidence="1 2">CNPSo 668</strain>
    </source>
</reference>
<protein>
    <recommendedName>
        <fullName evidence="3">HNH endonuclease</fullName>
    </recommendedName>
</protein>
<evidence type="ECO:0000313" key="1">
    <source>
        <dbReference type="EMBL" id="OWO89530.1"/>
    </source>
</evidence>
<comment type="caution">
    <text evidence="1">The sequence shown here is derived from an EMBL/GenBank/DDBJ whole genome shotgun (WGS) entry which is preliminary data.</text>
</comment>
<sequence>MRKISFPIFDDIEGVDALVDNHRLGSYPGLQAFRQALKTGYVQYDSVSGNAQAVVQVPIPDPLDKWLRKHYKDLPTSHHPIDDIREDNLALPCSMCGSLHAHTLDHVLPKEDHPAFAIFSKNLVPACDCNLKRGQNYRGHAVGARILHPYYDACMDERLYAAKFSGMDATVIVDLEILVALTHPDRPAIEYHLDNVIKRTGVLNWLGKQWVKFVRAPRKIVGSLNFIPTNQAELIAAICEHRDARDYAQDSLNNWESMFAQGLLDPAVIAWLFPRLSAAGRSVDDPVIAVAT</sequence>
<dbReference type="Proteomes" id="UP000197269">
    <property type="component" value="Unassembled WGS sequence"/>
</dbReference>
<organism evidence="1 2">
    <name type="scientific">Rhizobium esperanzae</name>
    <dbReference type="NCBI Taxonomy" id="1967781"/>
    <lineage>
        <taxon>Bacteria</taxon>
        <taxon>Pseudomonadati</taxon>
        <taxon>Pseudomonadota</taxon>
        <taxon>Alphaproteobacteria</taxon>
        <taxon>Hyphomicrobiales</taxon>
        <taxon>Rhizobiaceae</taxon>
        <taxon>Rhizobium/Agrobacterium group</taxon>
        <taxon>Rhizobium</taxon>
    </lineage>
</organism>
<evidence type="ECO:0000313" key="2">
    <source>
        <dbReference type="Proteomes" id="UP000197269"/>
    </source>
</evidence>
<name>A0A246DKH9_9HYPH</name>